<dbReference type="OrthoDB" id="4526936at2759"/>
<proteinExistence type="predicted"/>
<keyword evidence="1" id="KW-0732">Signal</keyword>
<protein>
    <submittedName>
        <fullName evidence="2">Putative cell wall</fullName>
    </submittedName>
</protein>
<gene>
    <name evidence="2" type="ORF">UCRPC4_g05968</name>
</gene>
<evidence type="ECO:0000313" key="3">
    <source>
        <dbReference type="Proteomes" id="UP000053317"/>
    </source>
</evidence>
<dbReference type="AlphaFoldDB" id="A0A0G2DZG6"/>
<accession>A0A0G2DZG6</accession>
<feature type="chain" id="PRO_5002543137" evidence="1">
    <location>
        <begin position="18"/>
        <end position="714"/>
    </location>
</feature>
<feature type="signal peptide" evidence="1">
    <location>
        <begin position="1"/>
        <end position="17"/>
    </location>
</feature>
<evidence type="ECO:0000256" key="1">
    <source>
        <dbReference type="SAM" id="SignalP"/>
    </source>
</evidence>
<organism evidence="2 3">
    <name type="scientific">Phaeomoniella chlamydospora</name>
    <name type="common">Phaeoacremonium chlamydosporum</name>
    <dbReference type="NCBI Taxonomy" id="158046"/>
    <lineage>
        <taxon>Eukaryota</taxon>
        <taxon>Fungi</taxon>
        <taxon>Dikarya</taxon>
        <taxon>Ascomycota</taxon>
        <taxon>Pezizomycotina</taxon>
        <taxon>Eurotiomycetes</taxon>
        <taxon>Chaetothyriomycetidae</taxon>
        <taxon>Phaeomoniellales</taxon>
        <taxon>Phaeomoniellaceae</taxon>
        <taxon>Phaeomoniella</taxon>
    </lineage>
</organism>
<comment type="caution">
    <text evidence="2">The sequence shown here is derived from an EMBL/GenBank/DDBJ whole genome shotgun (WGS) entry which is preliminary data.</text>
</comment>
<evidence type="ECO:0000313" key="2">
    <source>
        <dbReference type="EMBL" id="KKY16242.1"/>
    </source>
</evidence>
<reference evidence="2 3" key="2">
    <citation type="submission" date="2015-05" db="EMBL/GenBank/DDBJ databases">
        <authorList>
            <person name="Morales-Cruz A."/>
            <person name="Amrine K.C."/>
            <person name="Cantu D."/>
        </authorList>
    </citation>
    <scope>NUCLEOTIDE SEQUENCE [LARGE SCALE GENOMIC DNA]</scope>
    <source>
        <strain evidence="2">UCRPC4</strain>
    </source>
</reference>
<reference evidence="2 3" key="1">
    <citation type="submission" date="2015-05" db="EMBL/GenBank/DDBJ databases">
        <title>Distinctive expansion of gene families associated with plant cell wall degradation and secondary metabolism in the genomes of grapevine trunk pathogens.</title>
        <authorList>
            <person name="Lawrence D.P."/>
            <person name="Travadon R."/>
            <person name="Rolshausen P.E."/>
            <person name="Baumgartner K."/>
        </authorList>
    </citation>
    <scope>NUCLEOTIDE SEQUENCE [LARGE SCALE GENOMIC DNA]</scope>
    <source>
        <strain evidence="2">UCRPC4</strain>
    </source>
</reference>
<dbReference type="EMBL" id="LCWF01000164">
    <property type="protein sequence ID" value="KKY16242.1"/>
    <property type="molecule type" value="Genomic_DNA"/>
</dbReference>
<dbReference type="Proteomes" id="UP000053317">
    <property type="component" value="Unassembled WGS sequence"/>
</dbReference>
<sequence length="714" mass="72030">MVRKVTLFALFVASALSAPFEPSRNLALDHSIHARSFNSLSTSVSFTSGVAIGLEACLSGATPASIGTGEKEALKVWLNISGPDFLSQSCIQSLISWCDGSSIEVSVVVELKSSLSVAIDVSAGGLVNLLNNIIDTVAYPVETIFQESLSKVLTSLADVSEEVLSSLKICASGGVASSLSVDAKVALEAFIKSADCPLDISLQIAIRVWLNVGSSPATFGTASGTAALPVASNSSTTSSISQYTSYSTTTESIVSGTVGVSSAISQPVATGSGSELLAVSTVYSTVWVTASACECTSGSTSSVPAVVSSVSEPTSSTYDPSVSQTSLLSSIASSSSFTTFPTAGVTPSESDPASSQTSSVASLPATTFSSESVSATTSVTTSLISTVINSNSTLYNPTASSGTAVYGTTVSSTIGFTSASTSTASSASYNSSSSAPVITASSTASAASSSSTGSCTLTGNALSGIEDFVNSSDFLDLDVSIRAALKAAVTGGVAASLSTDVKADISAFLSAVDCPLTADLIVEVKAWLDVDIGICVDVKVDAWADISASVAADIDASGSISTDVQADLKAWLETDAALDLDANVQAALKICADGELASALDLIPLQALLTTLTHDNIDISVELKATILVWLSFSSDLSLVTTLLGDIIALLEDLPEVGTIINAALGVCTAGSPVTSLSLDARVDLAAFLCSSIGLDIDVGVRATIIAWIGGVLF</sequence>
<name>A0A0G2DZG6_PHACM</name>
<keyword evidence="3" id="KW-1185">Reference proteome</keyword>